<reference evidence="2 3" key="1">
    <citation type="submission" date="2020-08" db="EMBL/GenBank/DDBJ databases">
        <title>Genomic Encyclopedia of Type Strains, Phase IV (KMG-IV): sequencing the most valuable type-strain genomes for metagenomic binning, comparative biology and taxonomic classification.</title>
        <authorList>
            <person name="Goeker M."/>
        </authorList>
    </citation>
    <scope>NUCLEOTIDE SEQUENCE [LARGE SCALE GENOMIC DNA]</scope>
    <source>
        <strain evidence="2 3">DSM 29007</strain>
    </source>
</reference>
<feature type="domain" description="SGNH hydrolase-type esterase" evidence="1">
    <location>
        <begin position="50"/>
        <end position="289"/>
    </location>
</feature>
<keyword evidence="3" id="KW-1185">Reference proteome</keyword>
<dbReference type="InterPro" id="IPR013830">
    <property type="entry name" value="SGNH_hydro"/>
</dbReference>
<proteinExistence type="predicted"/>
<gene>
    <name evidence="2" type="ORF">HNQ61_005145</name>
</gene>
<dbReference type="GO" id="GO:0016788">
    <property type="term" value="F:hydrolase activity, acting on ester bonds"/>
    <property type="evidence" value="ECO:0007669"/>
    <property type="project" value="UniProtKB-ARBA"/>
</dbReference>
<evidence type="ECO:0000313" key="2">
    <source>
        <dbReference type="EMBL" id="MBB6073475.1"/>
    </source>
</evidence>
<dbReference type="InterPro" id="IPR036514">
    <property type="entry name" value="SGNH_hydro_sf"/>
</dbReference>
<protein>
    <recommendedName>
        <fullName evidence="1">SGNH hydrolase-type esterase domain-containing protein</fullName>
    </recommendedName>
</protein>
<accession>A0A841H5H3</accession>
<evidence type="ECO:0000313" key="3">
    <source>
        <dbReference type="Proteomes" id="UP000582837"/>
    </source>
</evidence>
<dbReference type="Pfam" id="PF13472">
    <property type="entry name" value="Lipase_GDSL_2"/>
    <property type="match status" value="1"/>
</dbReference>
<evidence type="ECO:0000259" key="1">
    <source>
        <dbReference type="Pfam" id="PF13472"/>
    </source>
</evidence>
<comment type="caution">
    <text evidence="2">The sequence shown here is derived from an EMBL/GenBank/DDBJ whole genome shotgun (WGS) entry which is preliminary data.</text>
</comment>
<dbReference type="Gene3D" id="3.40.50.1110">
    <property type="entry name" value="SGNH hydrolase"/>
    <property type="match status" value="1"/>
</dbReference>
<dbReference type="Proteomes" id="UP000582837">
    <property type="component" value="Unassembled WGS sequence"/>
</dbReference>
<organism evidence="2 3">
    <name type="scientific">Longimicrobium terrae</name>
    <dbReference type="NCBI Taxonomy" id="1639882"/>
    <lineage>
        <taxon>Bacteria</taxon>
        <taxon>Pseudomonadati</taxon>
        <taxon>Gemmatimonadota</taxon>
        <taxon>Longimicrobiia</taxon>
        <taxon>Longimicrobiales</taxon>
        <taxon>Longimicrobiaceae</taxon>
        <taxon>Longimicrobium</taxon>
    </lineage>
</organism>
<dbReference type="EMBL" id="JACHIA010000025">
    <property type="protein sequence ID" value="MBB6073475.1"/>
    <property type="molecule type" value="Genomic_DNA"/>
</dbReference>
<dbReference type="RefSeq" id="WP_170038556.1">
    <property type="nucleotide sequence ID" value="NZ_JABDTL010000002.1"/>
</dbReference>
<dbReference type="AlphaFoldDB" id="A0A841H5H3"/>
<sequence>MPANTIPSHHSWPILLVLAAVPLGGCGDSSTGPAPIASLAPADTVRVTTFGDSNTDMAWSFAEPHVLARSYVSDAPPRPSAAAGNHGEQLAGRMELRWRALQPMPIRVVNHGITGTTTGGGDHGGPDRNGNGSPNARAMVNGITRFQAEVLGMGAPWSGGEPFGTAFPQGGIVRVNAYVPDSTDFAYVSLGTNDFGSGIAPARTIQNLEWMMDQWMAAGHAADHLVLTTLAPRPGLEQGDAIAEVNAGIREMAARTGAGLIDLGAFATADDGLSWRAPWMHIGDGVHYTTPVRDWITEQMVSYMASRIPSRNGAAPHP</sequence>
<name>A0A841H5H3_9BACT</name>
<dbReference type="SUPFAM" id="SSF52266">
    <property type="entry name" value="SGNH hydrolase"/>
    <property type="match status" value="1"/>
</dbReference>